<feature type="domain" description="MULE transposase" evidence="2">
    <location>
        <begin position="217"/>
        <end position="311"/>
    </location>
</feature>
<sequence length="571" mass="66831">MTFNNIDEIVVYYREYGKQLGIPVRKRTSQKGDEGELKYVTISCGQEGKYKSKSSNVLKPHPSIKTGCKARVRAGILLDGRWQINFIKLDQNHDMSPTKARYFRCHRTISSDVKRRIELNDKAGVRLNKSYNPLVVEAGVHENISFLEKDCRNYIENVRRLRLGEGDATAIQTYFLNMQAQNSNFFYAIDLDQDGRLRNVFWVDARSRAIYEEFGDVVTFDTTYLTNKYDMSFAPFVGLNHHRQSILLGCGLISSEDTDAFIWLFKSWLACMHEHAPRGIITDQDKAMKNAIEIIFPNTRHRWCLWHIMNKFPSKLNRYKQYEAIMYALQSIVYDSLEKVEFEEDWDEIIEKYELQDNEWLVGLYNERQHWFVEQYENALKVKVQMEKQEDFKSSSIGFDCGTHYNMEKHAQEVYTISKYKEFHDELIGKMYCDYVSHKVNGANFEYQIYEDFMMEGKKERLYFKHNDVMRCKKAFDEIKELANDSDNKCMIVMTWMDNVKEELSKHNVFGGSDQPNPQSPIGRNIENDDLQLTEFDDTCHIVGSSTSKGDGVVGTQESITMQYEIRIGIS</sequence>
<protein>
    <submittedName>
        <fullName evidence="4">Protein FAR1-RELATED SEQUENCE 5-like</fullName>
    </submittedName>
</protein>
<feature type="domain" description="FAR1" evidence="1">
    <location>
        <begin position="12"/>
        <end position="96"/>
    </location>
</feature>
<dbReference type="PANTHER" id="PTHR47718">
    <property type="entry name" value="OS01G0519700 PROTEIN"/>
    <property type="match status" value="1"/>
</dbReference>
<dbReference type="PANTHER" id="PTHR47718:SF13">
    <property type="entry name" value="OS09G0290500 PROTEIN"/>
    <property type="match status" value="1"/>
</dbReference>
<accession>A0ABM0NP14</accession>
<proteinExistence type="predicted"/>
<dbReference type="RefSeq" id="XP_008227658.1">
    <property type="nucleotide sequence ID" value="XM_008229436.1"/>
</dbReference>
<evidence type="ECO:0000313" key="4">
    <source>
        <dbReference type="RefSeq" id="XP_008227658.1"/>
    </source>
</evidence>
<dbReference type="GeneID" id="103327151"/>
<evidence type="ECO:0000259" key="1">
    <source>
        <dbReference type="Pfam" id="PF03101"/>
    </source>
</evidence>
<dbReference type="Pfam" id="PF03101">
    <property type="entry name" value="FAR1"/>
    <property type="match status" value="1"/>
</dbReference>
<dbReference type="Proteomes" id="UP000694861">
    <property type="component" value="Linkage group LG3"/>
</dbReference>
<reference evidence="3" key="1">
    <citation type="journal article" date="2012" name="Nat. Commun.">
        <title>The genome of Prunus mume.</title>
        <authorList>
            <person name="Zhang Q."/>
            <person name="Chen W."/>
            <person name="Sun L."/>
            <person name="Zhao F."/>
            <person name="Huang B."/>
            <person name="Yang W."/>
            <person name="Tao Y."/>
            <person name="Wang J."/>
            <person name="Yuan Z."/>
            <person name="Fan G."/>
            <person name="Xing Z."/>
            <person name="Han C."/>
            <person name="Pan H."/>
            <person name="Zhong X."/>
            <person name="Shi W."/>
            <person name="Liang X."/>
            <person name="Du D."/>
            <person name="Sun F."/>
            <person name="Xu Z."/>
            <person name="Hao R."/>
            <person name="Lv T."/>
            <person name="Lv Y."/>
            <person name="Zheng Z."/>
            <person name="Sun M."/>
            <person name="Luo L."/>
            <person name="Cai M."/>
            <person name="Gao Y."/>
            <person name="Wang J."/>
            <person name="Yin Y."/>
            <person name="Xu X."/>
            <person name="Cheng T."/>
            <person name="Wang J."/>
        </authorList>
    </citation>
    <scope>NUCLEOTIDE SEQUENCE [LARGE SCALE GENOMIC DNA]</scope>
</reference>
<evidence type="ECO:0000259" key="2">
    <source>
        <dbReference type="Pfam" id="PF10551"/>
    </source>
</evidence>
<dbReference type="InterPro" id="IPR004330">
    <property type="entry name" value="FAR1_DNA_bnd_dom"/>
</dbReference>
<dbReference type="Pfam" id="PF10551">
    <property type="entry name" value="MULE"/>
    <property type="match status" value="1"/>
</dbReference>
<evidence type="ECO:0000313" key="3">
    <source>
        <dbReference type="Proteomes" id="UP000694861"/>
    </source>
</evidence>
<name>A0ABM0NP14_PRUMU</name>
<gene>
    <name evidence="4" type="primary">LOC103327151</name>
</gene>
<dbReference type="InterPro" id="IPR018289">
    <property type="entry name" value="MULE_transposase_dom"/>
</dbReference>
<organism evidence="3 4">
    <name type="scientific">Prunus mume</name>
    <name type="common">Japanese apricot</name>
    <name type="synonym">Armeniaca mume</name>
    <dbReference type="NCBI Taxonomy" id="102107"/>
    <lineage>
        <taxon>Eukaryota</taxon>
        <taxon>Viridiplantae</taxon>
        <taxon>Streptophyta</taxon>
        <taxon>Embryophyta</taxon>
        <taxon>Tracheophyta</taxon>
        <taxon>Spermatophyta</taxon>
        <taxon>Magnoliopsida</taxon>
        <taxon>eudicotyledons</taxon>
        <taxon>Gunneridae</taxon>
        <taxon>Pentapetalae</taxon>
        <taxon>rosids</taxon>
        <taxon>fabids</taxon>
        <taxon>Rosales</taxon>
        <taxon>Rosaceae</taxon>
        <taxon>Amygdaloideae</taxon>
        <taxon>Amygdaleae</taxon>
        <taxon>Prunus</taxon>
    </lineage>
</organism>
<keyword evidence="3" id="KW-1185">Reference proteome</keyword>
<reference evidence="4" key="2">
    <citation type="submission" date="2025-08" db="UniProtKB">
        <authorList>
            <consortium name="RefSeq"/>
        </authorList>
    </citation>
    <scope>IDENTIFICATION</scope>
</reference>